<protein>
    <submittedName>
        <fullName evidence="1">Uncharacterized protein</fullName>
    </submittedName>
</protein>
<dbReference type="EMBL" id="CABFNQ020000741">
    <property type="protein sequence ID" value="CAH0031295.1"/>
    <property type="molecule type" value="Genomic_DNA"/>
</dbReference>
<evidence type="ECO:0000313" key="2">
    <source>
        <dbReference type="Proteomes" id="UP000696573"/>
    </source>
</evidence>
<proteinExistence type="predicted"/>
<reference evidence="1" key="1">
    <citation type="submission" date="2021-10" db="EMBL/GenBank/DDBJ databases">
        <authorList>
            <person name="Piombo E."/>
        </authorList>
    </citation>
    <scope>NUCLEOTIDE SEQUENCE</scope>
</reference>
<sequence>MALTIEIWARILQHLRDTEGGQKDLYVVSRVSQNLNRLAWPMLYKNIAYPADSLKLLNSLVKMPFVTDLIRSVELTDSRPAGYIPQADQLADMTVRCLQVPPKLKARLQSVVDEFSSGVYNGIPTLILSQARKVERVTLKLEDPCPDLMWLISGSEDIEVRWEPGQRFLFEAEKLEKDKDLSERFILPDLIPPEASMPSALDLARYGIRAYKHYGLPFLTELTLIHPNDGPKMSAYHLVPLMAHRGLQVLSFQGVSYEAADVDSMMITPVQSNLHTFRLSDAHFNGTGVKDIFYRFPYLRTLELSSGSPNKADPVARHPVNFRDLGDVLTSVGRHLYVLHLDTRAFRREPSVFWLMYLNRLFCVKKLVISTDCLRNYDPFVPRDEMRRTLTRDLPFRLEELELLEVDVENYIDQD</sequence>
<dbReference type="Proteomes" id="UP000696573">
    <property type="component" value="Unassembled WGS sequence"/>
</dbReference>
<accession>A0A9N9VTT5</accession>
<dbReference type="OrthoDB" id="5130517at2759"/>
<gene>
    <name evidence="1" type="ORF">CRHIZ90672A_00009802</name>
</gene>
<evidence type="ECO:0000313" key="1">
    <source>
        <dbReference type="EMBL" id="CAH0031295.1"/>
    </source>
</evidence>
<comment type="caution">
    <text evidence="1">The sequence shown here is derived from an EMBL/GenBank/DDBJ whole genome shotgun (WGS) entry which is preliminary data.</text>
</comment>
<name>A0A9N9VTT5_9HYPO</name>
<dbReference type="AlphaFoldDB" id="A0A9N9VTT5"/>
<organism evidence="1 2">
    <name type="scientific">Clonostachys rhizophaga</name>
    <dbReference type="NCBI Taxonomy" id="160324"/>
    <lineage>
        <taxon>Eukaryota</taxon>
        <taxon>Fungi</taxon>
        <taxon>Dikarya</taxon>
        <taxon>Ascomycota</taxon>
        <taxon>Pezizomycotina</taxon>
        <taxon>Sordariomycetes</taxon>
        <taxon>Hypocreomycetidae</taxon>
        <taxon>Hypocreales</taxon>
        <taxon>Bionectriaceae</taxon>
        <taxon>Clonostachys</taxon>
    </lineage>
</organism>
<keyword evidence="2" id="KW-1185">Reference proteome</keyword>
<dbReference type="SUPFAM" id="SSF52047">
    <property type="entry name" value="RNI-like"/>
    <property type="match status" value="1"/>
</dbReference>